<organism evidence="1 2">
    <name type="scientific">Symmachiella dynata</name>
    <dbReference type="NCBI Taxonomy" id="2527995"/>
    <lineage>
        <taxon>Bacteria</taxon>
        <taxon>Pseudomonadati</taxon>
        <taxon>Planctomycetota</taxon>
        <taxon>Planctomycetia</taxon>
        <taxon>Planctomycetales</taxon>
        <taxon>Planctomycetaceae</taxon>
        <taxon>Symmachiella</taxon>
    </lineage>
</organism>
<dbReference type="Proteomes" id="UP000319383">
    <property type="component" value="Chromosome"/>
</dbReference>
<reference evidence="1 2" key="1">
    <citation type="submission" date="2019-02" db="EMBL/GenBank/DDBJ databases">
        <title>Deep-cultivation of Planctomycetes and their phenomic and genomic characterization uncovers novel biology.</title>
        <authorList>
            <person name="Wiegand S."/>
            <person name="Jogler M."/>
            <person name="Boedeker C."/>
            <person name="Pinto D."/>
            <person name="Vollmers J."/>
            <person name="Rivas-Marin E."/>
            <person name="Kohn T."/>
            <person name="Peeters S.H."/>
            <person name="Heuer A."/>
            <person name="Rast P."/>
            <person name="Oberbeckmann S."/>
            <person name="Bunk B."/>
            <person name="Jeske O."/>
            <person name="Meyerdierks A."/>
            <person name="Storesund J.E."/>
            <person name="Kallscheuer N."/>
            <person name="Luecker S."/>
            <person name="Lage O.M."/>
            <person name="Pohl T."/>
            <person name="Merkel B.J."/>
            <person name="Hornburger P."/>
            <person name="Mueller R.-W."/>
            <person name="Bruemmer F."/>
            <person name="Labrenz M."/>
            <person name="Spormann A.M."/>
            <person name="Op den Camp H."/>
            <person name="Overmann J."/>
            <person name="Amann R."/>
            <person name="Jetten M.S.M."/>
            <person name="Mascher T."/>
            <person name="Medema M.H."/>
            <person name="Devos D.P."/>
            <person name="Kaster A.-K."/>
            <person name="Ovreas L."/>
            <person name="Rohde M."/>
            <person name="Galperin M.Y."/>
            <person name="Jogler C."/>
        </authorList>
    </citation>
    <scope>NUCLEOTIDE SEQUENCE [LARGE SCALE GENOMIC DNA]</scope>
    <source>
        <strain evidence="1 2">Mal52</strain>
    </source>
</reference>
<dbReference type="AlphaFoldDB" id="A0A517ZT22"/>
<sequence>MLSISRLQPINRLIYSEVRRRDVTVSIYSVGHLFSAKKYDGPNQKTLRTPVIANCANFFSGQKFPNRRRASAGGF</sequence>
<accession>A0A517ZT22</accession>
<dbReference type="EMBL" id="CP036276">
    <property type="protein sequence ID" value="QDU45600.1"/>
    <property type="molecule type" value="Genomic_DNA"/>
</dbReference>
<protein>
    <submittedName>
        <fullName evidence="1">Uncharacterized protein</fullName>
    </submittedName>
</protein>
<evidence type="ECO:0000313" key="1">
    <source>
        <dbReference type="EMBL" id="QDU45600.1"/>
    </source>
</evidence>
<proteinExistence type="predicted"/>
<gene>
    <name evidence="1" type="ORF">Mal52_40940</name>
</gene>
<name>A0A517ZT22_9PLAN</name>
<keyword evidence="2" id="KW-1185">Reference proteome</keyword>
<evidence type="ECO:0000313" key="2">
    <source>
        <dbReference type="Proteomes" id="UP000319383"/>
    </source>
</evidence>
<dbReference type="KEGG" id="sdyn:Mal52_40940"/>